<dbReference type="AlphaFoldDB" id="X1DZI5"/>
<reference evidence="1" key="1">
    <citation type="journal article" date="2014" name="Front. Microbiol.">
        <title>High frequency of phylogenetically diverse reductive dehalogenase-homologous genes in deep subseafloor sedimentary metagenomes.</title>
        <authorList>
            <person name="Kawai M."/>
            <person name="Futagami T."/>
            <person name="Toyoda A."/>
            <person name="Takaki Y."/>
            <person name="Nishi S."/>
            <person name="Hori S."/>
            <person name="Arai W."/>
            <person name="Tsubouchi T."/>
            <person name="Morono Y."/>
            <person name="Uchiyama I."/>
            <person name="Ito T."/>
            <person name="Fujiyama A."/>
            <person name="Inagaki F."/>
            <person name="Takami H."/>
        </authorList>
    </citation>
    <scope>NUCLEOTIDE SEQUENCE</scope>
    <source>
        <strain evidence="1">Expedition CK06-06</strain>
    </source>
</reference>
<proteinExistence type="predicted"/>
<dbReference type="EMBL" id="BART01032381">
    <property type="protein sequence ID" value="GAH10329.1"/>
    <property type="molecule type" value="Genomic_DNA"/>
</dbReference>
<evidence type="ECO:0000313" key="1">
    <source>
        <dbReference type="EMBL" id="GAH10329.1"/>
    </source>
</evidence>
<name>X1DZI5_9ZZZZ</name>
<feature type="non-terminal residue" evidence="1">
    <location>
        <position position="245"/>
    </location>
</feature>
<gene>
    <name evidence="1" type="ORF">S01H4_55975</name>
</gene>
<organism evidence="1">
    <name type="scientific">marine sediment metagenome</name>
    <dbReference type="NCBI Taxonomy" id="412755"/>
    <lineage>
        <taxon>unclassified sequences</taxon>
        <taxon>metagenomes</taxon>
        <taxon>ecological metagenomes</taxon>
    </lineage>
</organism>
<feature type="non-terminal residue" evidence="1">
    <location>
        <position position="1"/>
    </location>
</feature>
<evidence type="ECO:0008006" key="2">
    <source>
        <dbReference type="Google" id="ProtNLM"/>
    </source>
</evidence>
<accession>X1DZI5</accession>
<comment type="caution">
    <text evidence="1">The sequence shown here is derived from an EMBL/GenBank/DDBJ whole genome shotgun (WGS) entry which is preliminary data.</text>
</comment>
<sequence length="245" mass="28293">LFRLKPIWPEAPILDYKWKSSVTAEFIASNLETPTKILHGFISAEQVVNELRKGVEENFPYTHVGFSIFVAAYSKFIECAQAVKEFDKNIITIAGNAGVLFPETNHYVDYISKGDGIPFLRELFGEEVNKPYNLELISQDLVFTFFGIKMKMNVVRLVTKLGCPNKCDFCITHHLYNGKATKPFFTPQQVHDKLVEYRQKIKNKDLIIFFCEPQAIINKNWWYNLFELFEGESQDYPITLLTSLA</sequence>
<protein>
    <recommendedName>
        <fullName evidence="2">Radical SAM core domain-containing protein</fullName>
    </recommendedName>
</protein>